<dbReference type="GO" id="GO:0007443">
    <property type="term" value="P:Malpighian tubule morphogenesis"/>
    <property type="evidence" value="ECO:0007669"/>
    <property type="project" value="EnsemblMetazoa"/>
</dbReference>
<dbReference type="InterPro" id="IPR008984">
    <property type="entry name" value="SMAD_FHA_dom_sf"/>
</dbReference>
<dbReference type="GO" id="GO:0031290">
    <property type="term" value="P:retinal ganglion cell axon guidance"/>
    <property type="evidence" value="ECO:0007669"/>
    <property type="project" value="EnsemblMetazoa"/>
</dbReference>
<dbReference type="InterPro" id="IPR017855">
    <property type="entry name" value="SMAD-like_dom_sf"/>
</dbReference>
<proteinExistence type="inferred from homology"/>
<evidence type="ECO:0000259" key="9">
    <source>
        <dbReference type="PROSITE" id="PS51075"/>
    </source>
</evidence>
<dbReference type="GO" id="GO:0070411">
    <property type="term" value="F:I-SMAD binding"/>
    <property type="evidence" value="ECO:0007669"/>
    <property type="project" value="TreeGrafter"/>
</dbReference>
<keyword evidence="5 7" id="KW-0804">Transcription</keyword>
<dbReference type="GO" id="GO:0030514">
    <property type="term" value="P:negative regulation of BMP signaling pathway"/>
    <property type="evidence" value="ECO:0007669"/>
    <property type="project" value="EnsemblMetazoa"/>
</dbReference>
<keyword evidence="7" id="KW-0963">Cytoplasm</keyword>
<dbReference type="GO" id="GO:0048635">
    <property type="term" value="P:negative regulation of muscle organ development"/>
    <property type="evidence" value="ECO:0007669"/>
    <property type="project" value="EnsemblMetazoa"/>
</dbReference>
<keyword evidence="4 7" id="KW-0805">Transcription regulation</keyword>
<dbReference type="GO" id="GO:0035214">
    <property type="term" value="P:eye-antennal disc development"/>
    <property type="evidence" value="ECO:0007669"/>
    <property type="project" value="EnsemblMetazoa"/>
</dbReference>
<dbReference type="CDD" id="cd10489">
    <property type="entry name" value="MH1_SMAD_6_7"/>
    <property type="match status" value="1"/>
</dbReference>
<reference evidence="11 12" key="1">
    <citation type="journal article" date="2007" name="Nature">
        <title>Evolution of genes and genomes on the Drosophila phylogeny.</title>
        <authorList>
            <consortium name="Drosophila 12 Genomes Consortium"/>
            <person name="Clark A.G."/>
            <person name="Eisen M.B."/>
            <person name="Smith D.R."/>
            <person name="Bergman C.M."/>
            <person name="Oliver B."/>
            <person name="Markow T.A."/>
            <person name="Kaufman T.C."/>
            <person name="Kellis M."/>
            <person name="Gelbart W."/>
            <person name="Iyer V.N."/>
            <person name="Pollard D.A."/>
            <person name="Sackton T.B."/>
            <person name="Larracuente A.M."/>
            <person name="Singh N.D."/>
            <person name="Abad J.P."/>
            <person name="Abt D.N."/>
            <person name="Adryan B."/>
            <person name="Aguade M."/>
            <person name="Akashi H."/>
            <person name="Anderson W.W."/>
            <person name="Aquadro C.F."/>
            <person name="Ardell D.H."/>
            <person name="Arguello R."/>
            <person name="Artieri C.G."/>
            <person name="Barbash D.A."/>
            <person name="Barker D."/>
            <person name="Barsanti P."/>
            <person name="Batterham P."/>
            <person name="Batzoglou S."/>
            <person name="Begun D."/>
            <person name="Bhutkar A."/>
            <person name="Blanco E."/>
            <person name="Bosak S.A."/>
            <person name="Bradley R.K."/>
            <person name="Brand A.D."/>
            <person name="Brent M.R."/>
            <person name="Brooks A.N."/>
            <person name="Brown R.H."/>
            <person name="Butlin R.K."/>
            <person name="Caggese C."/>
            <person name="Calvi B.R."/>
            <person name="Bernardo de Carvalho A."/>
            <person name="Caspi A."/>
            <person name="Castrezana S."/>
            <person name="Celniker S.E."/>
            <person name="Chang J.L."/>
            <person name="Chapple C."/>
            <person name="Chatterji S."/>
            <person name="Chinwalla A."/>
            <person name="Civetta A."/>
            <person name="Clifton S.W."/>
            <person name="Comeron J.M."/>
            <person name="Costello J.C."/>
            <person name="Coyne J.A."/>
            <person name="Daub J."/>
            <person name="David R.G."/>
            <person name="Delcher A.L."/>
            <person name="Delehaunty K."/>
            <person name="Do C.B."/>
            <person name="Ebling H."/>
            <person name="Edwards K."/>
            <person name="Eickbush T."/>
            <person name="Evans J.D."/>
            <person name="Filipski A."/>
            <person name="Findeiss S."/>
            <person name="Freyhult E."/>
            <person name="Fulton L."/>
            <person name="Fulton R."/>
            <person name="Garcia A.C."/>
            <person name="Gardiner A."/>
            <person name="Garfield D.A."/>
            <person name="Garvin B.E."/>
            <person name="Gibson G."/>
            <person name="Gilbert D."/>
            <person name="Gnerre S."/>
            <person name="Godfrey J."/>
            <person name="Good R."/>
            <person name="Gotea V."/>
            <person name="Gravely B."/>
            <person name="Greenberg A.J."/>
            <person name="Griffiths-Jones S."/>
            <person name="Gross S."/>
            <person name="Guigo R."/>
            <person name="Gustafson E.A."/>
            <person name="Haerty W."/>
            <person name="Hahn M.W."/>
            <person name="Halligan D.L."/>
            <person name="Halpern A.L."/>
            <person name="Halter G.M."/>
            <person name="Han M.V."/>
            <person name="Heger A."/>
            <person name="Hillier L."/>
            <person name="Hinrichs A.S."/>
            <person name="Holmes I."/>
            <person name="Hoskins R.A."/>
            <person name="Hubisz M.J."/>
            <person name="Hultmark D."/>
            <person name="Huntley M.A."/>
            <person name="Jaffe D.B."/>
            <person name="Jagadeeshan S."/>
            <person name="Jeck W.R."/>
            <person name="Johnson J."/>
            <person name="Jones C.D."/>
            <person name="Jordan W.C."/>
            <person name="Karpen G.H."/>
            <person name="Kataoka E."/>
            <person name="Keightley P.D."/>
            <person name="Kheradpour P."/>
            <person name="Kirkness E.F."/>
            <person name="Koerich L.B."/>
            <person name="Kristiansen K."/>
            <person name="Kudrna D."/>
            <person name="Kulathinal R.J."/>
            <person name="Kumar S."/>
            <person name="Kwok R."/>
            <person name="Lander E."/>
            <person name="Langley C.H."/>
            <person name="Lapoint R."/>
            <person name="Lazzaro B.P."/>
            <person name="Lee S.J."/>
            <person name="Levesque L."/>
            <person name="Li R."/>
            <person name="Lin C.F."/>
            <person name="Lin M.F."/>
            <person name="Lindblad-Toh K."/>
            <person name="Llopart A."/>
            <person name="Long M."/>
            <person name="Low L."/>
            <person name="Lozovsky E."/>
            <person name="Lu J."/>
            <person name="Luo M."/>
            <person name="Machado C.A."/>
            <person name="Makalowski W."/>
            <person name="Marzo M."/>
            <person name="Matsuda M."/>
            <person name="Matzkin L."/>
            <person name="McAllister B."/>
            <person name="McBride C.S."/>
            <person name="McKernan B."/>
            <person name="McKernan K."/>
            <person name="Mendez-Lago M."/>
            <person name="Minx P."/>
            <person name="Mollenhauer M.U."/>
            <person name="Montooth K."/>
            <person name="Mount S.M."/>
            <person name="Mu X."/>
            <person name="Myers E."/>
            <person name="Negre B."/>
            <person name="Newfeld S."/>
            <person name="Nielsen R."/>
            <person name="Noor M.A."/>
            <person name="O'Grady P."/>
            <person name="Pachter L."/>
            <person name="Papaceit M."/>
            <person name="Parisi M.J."/>
            <person name="Parisi M."/>
            <person name="Parts L."/>
            <person name="Pedersen J.S."/>
            <person name="Pesole G."/>
            <person name="Phillippy A.M."/>
            <person name="Ponting C.P."/>
            <person name="Pop M."/>
            <person name="Porcelli D."/>
            <person name="Powell J.R."/>
            <person name="Prohaska S."/>
            <person name="Pruitt K."/>
            <person name="Puig M."/>
            <person name="Quesneville H."/>
            <person name="Ram K.R."/>
            <person name="Rand D."/>
            <person name="Rasmussen M.D."/>
            <person name="Reed L.K."/>
            <person name="Reenan R."/>
            <person name="Reily A."/>
            <person name="Remington K.A."/>
            <person name="Rieger T.T."/>
            <person name="Ritchie M.G."/>
            <person name="Robin C."/>
            <person name="Rogers Y.H."/>
            <person name="Rohde C."/>
            <person name="Rozas J."/>
            <person name="Rubenfield M.J."/>
            <person name="Ruiz A."/>
            <person name="Russo S."/>
            <person name="Salzberg S.L."/>
            <person name="Sanchez-Gracia A."/>
            <person name="Saranga D.J."/>
            <person name="Sato H."/>
            <person name="Schaeffer S.W."/>
            <person name="Schatz M.C."/>
            <person name="Schlenke T."/>
            <person name="Schwartz R."/>
            <person name="Segarra C."/>
            <person name="Singh R.S."/>
            <person name="Sirot L."/>
            <person name="Sirota M."/>
            <person name="Sisneros N.B."/>
            <person name="Smith C.D."/>
            <person name="Smith T.F."/>
            <person name="Spieth J."/>
            <person name="Stage D.E."/>
            <person name="Stark A."/>
            <person name="Stephan W."/>
            <person name="Strausberg R.L."/>
            <person name="Strempel S."/>
            <person name="Sturgill D."/>
            <person name="Sutton G."/>
            <person name="Sutton G.G."/>
            <person name="Tao W."/>
            <person name="Teichmann S."/>
            <person name="Tobari Y.N."/>
            <person name="Tomimura Y."/>
            <person name="Tsolas J.M."/>
            <person name="Valente V.L."/>
            <person name="Venter E."/>
            <person name="Venter J.C."/>
            <person name="Vicario S."/>
            <person name="Vieira F.G."/>
            <person name="Vilella A.J."/>
            <person name="Villasante A."/>
            <person name="Walenz B."/>
            <person name="Wang J."/>
            <person name="Wasserman M."/>
            <person name="Watts T."/>
            <person name="Wilson D."/>
            <person name="Wilson R.K."/>
            <person name="Wing R.A."/>
            <person name="Wolfner M.F."/>
            <person name="Wong A."/>
            <person name="Wong G.K."/>
            <person name="Wu C.I."/>
            <person name="Wu G."/>
            <person name="Yamamoto D."/>
            <person name="Yang H.P."/>
            <person name="Yang S.P."/>
            <person name="Yorke J.A."/>
            <person name="Yoshida K."/>
            <person name="Zdobnov E."/>
            <person name="Zhang P."/>
            <person name="Zhang Y."/>
            <person name="Zimin A.V."/>
            <person name="Baldwin J."/>
            <person name="Abdouelleil A."/>
            <person name="Abdulkadir J."/>
            <person name="Abebe A."/>
            <person name="Abera B."/>
            <person name="Abreu J."/>
            <person name="Acer S.C."/>
            <person name="Aftuck L."/>
            <person name="Alexander A."/>
            <person name="An P."/>
            <person name="Anderson E."/>
            <person name="Anderson S."/>
            <person name="Arachi H."/>
            <person name="Azer M."/>
            <person name="Bachantsang P."/>
            <person name="Barry A."/>
            <person name="Bayul T."/>
            <person name="Berlin A."/>
            <person name="Bessette D."/>
            <person name="Bloom T."/>
            <person name="Blye J."/>
            <person name="Boguslavskiy L."/>
            <person name="Bonnet C."/>
            <person name="Boukhgalter B."/>
            <person name="Bourzgui I."/>
            <person name="Brown A."/>
            <person name="Cahill P."/>
            <person name="Channer S."/>
            <person name="Cheshatsang Y."/>
            <person name="Chuda L."/>
            <person name="Citroen M."/>
            <person name="Collymore A."/>
            <person name="Cooke P."/>
            <person name="Costello M."/>
            <person name="D'Aco K."/>
            <person name="Daza R."/>
            <person name="De Haan G."/>
            <person name="DeGray S."/>
            <person name="DeMaso C."/>
            <person name="Dhargay N."/>
            <person name="Dooley K."/>
            <person name="Dooley E."/>
            <person name="Doricent M."/>
            <person name="Dorje P."/>
            <person name="Dorjee K."/>
            <person name="Dupes A."/>
            <person name="Elong R."/>
            <person name="Falk J."/>
            <person name="Farina A."/>
            <person name="Faro S."/>
            <person name="Ferguson D."/>
            <person name="Fisher S."/>
            <person name="Foley C.D."/>
            <person name="Franke A."/>
            <person name="Friedrich D."/>
            <person name="Gadbois L."/>
            <person name="Gearin G."/>
            <person name="Gearin C.R."/>
            <person name="Giannoukos G."/>
            <person name="Goode T."/>
            <person name="Graham J."/>
            <person name="Grandbois E."/>
            <person name="Grewal S."/>
            <person name="Gyaltsen K."/>
            <person name="Hafez N."/>
            <person name="Hagos B."/>
            <person name="Hall J."/>
            <person name="Henson C."/>
            <person name="Hollinger A."/>
            <person name="Honan T."/>
            <person name="Huard M.D."/>
            <person name="Hughes L."/>
            <person name="Hurhula B."/>
            <person name="Husby M.E."/>
            <person name="Kamat A."/>
            <person name="Kanga B."/>
            <person name="Kashin S."/>
            <person name="Khazanovich D."/>
            <person name="Kisner P."/>
            <person name="Lance K."/>
            <person name="Lara M."/>
            <person name="Lee W."/>
            <person name="Lennon N."/>
            <person name="Letendre F."/>
            <person name="LeVine R."/>
            <person name="Lipovsky A."/>
            <person name="Liu X."/>
            <person name="Liu J."/>
            <person name="Liu S."/>
            <person name="Lokyitsang T."/>
            <person name="Lokyitsang Y."/>
            <person name="Lubonja R."/>
            <person name="Lui A."/>
            <person name="MacDonald P."/>
            <person name="Magnisalis V."/>
            <person name="Maru K."/>
            <person name="Matthews C."/>
            <person name="McCusker W."/>
            <person name="McDonough S."/>
            <person name="Mehta T."/>
            <person name="Meldrim J."/>
            <person name="Meneus L."/>
            <person name="Mihai O."/>
            <person name="Mihalev A."/>
            <person name="Mihova T."/>
            <person name="Mittelman R."/>
            <person name="Mlenga V."/>
            <person name="Montmayeur A."/>
            <person name="Mulrain L."/>
            <person name="Navidi A."/>
            <person name="Naylor J."/>
            <person name="Negash T."/>
            <person name="Nguyen T."/>
            <person name="Nguyen N."/>
            <person name="Nicol R."/>
            <person name="Norbu C."/>
            <person name="Norbu N."/>
            <person name="Novod N."/>
            <person name="O'Neill B."/>
            <person name="Osman S."/>
            <person name="Markiewicz E."/>
            <person name="Oyono O.L."/>
            <person name="Patti C."/>
            <person name="Phunkhang P."/>
            <person name="Pierre F."/>
            <person name="Priest M."/>
            <person name="Raghuraman S."/>
            <person name="Rege F."/>
            <person name="Reyes R."/>
            <person name="Rise C."/>
            <person name="Rogov P."/>
            <person name="Ross K."/>
            <person name="Ryan E."/>
            <person name="Settipalli S."/>
            <person name="Shea T."/>
            <person name="Sherpa N."/>
            <person name="Shi L."/>
            <person name="Shih D."/>
            <person name="Sparrow T."/>
            <person name="Spaulding J."/>
            <person name="Stalker J."/>
            <person name="Stange-Thomann N."/>
            <person name="Stavropoulos S."/>
            <person name="Stone C."/>
            <person name="Strader C."/>
            <person name="Tesfaye S."/>
            <person name="Thomson T."/>
            <person name="Thoulutsang Y."/>
            <person name="Thoulutsang D."/>
            <person name="Topham K."/>
            <person name="Topping I."/>
            <person name="Tsamla T."/>
            <person name="Vassiliev H."/>
            <person name="Vo A."/>
            <person name="Wangchuk T."/>
            <person name="Wangdi T."/>
            <person name="Weiand M."/>
            <person name="Wilkinson J."/>
            <person name="Wilson A."/>
            <person name="Yadav S."/>
            <person name="Young G."/>
            <person name="Yu Q."/>
            <person name="Zembek L."/>
            <person name="Zhong D."/>
            <person name="Zimmer A."/>
            <person name="Zwirko Z."/>
            <person name="Jaffe D.B."/>
            <person name="Alvarez P."/>
            <person name="Brockman W."/>
            <person name="Butler J."/>
            <person name="Chin C."/>
            <person name="Gnerre S."/>
            <person name="Grabherr M."/>
            <person name="Kleber M."/>
            <person name="Mauceli E."/>
            <person name="MacCallum I."/>
        </authorList>
    </citation>
    <scope>NUCLEOTIDE SEQUENCE [LARGE SCALE GENOMIC DNA]</scope>
    <source>
        <strain evidence="12">Tucson 14024-0371.13</strain>
    </source>
</reference>
<feature type="region of interest" description="Disordered" evidence="8">
    <location>
        <begin position="1"/>
        <end position="71"/>
    </location>
</feature>
<dbReference type="GO" id="GO:0005829">
    <property type="term" value="C:cytosol"/>
    <property type="evidence" value="ECO:0007669"/>
    <property type="project" value="EnsemblMetazoa"/>
</dbReference>
<gene>
    <name evidence="11" type="primary">Dana\GF17083</name>
    <name evidence="11" type="synonym">dana_GLEANR_18350</name>
    <name evidence="11" type="ORF">GF17083</name>
</gene>
<evidence type="ECO:0000256" key="2">
    <source>
        <dbReference type="ARBA" id="ARBA00022723"/>
    </source>
</evidence>
<protein>
    <recommendedName>
        <fullName evidence="7">Mothers against decapentaplegic homolog</fullName>
        <shortName evidence="7">MAD homolog</shortName>
        <shortName evidence="7">Mothers against DPP homolog</shortName>
    </recommendedName>
    <alternativeName>
        <fullName evidence="7">SMAD family member</fullName>
    </alternativeName>
</protein>
<dbReference type="PhylomeDB" id="B3M2A4"/>
<sequence>MIFPNEKKKDLWRYASRNNPGVRDGVPSVAGDPPPRPQPPPPRLRPHNPHQSFGYSGEEDSLAMRQTPPPPYSSMPCAMDCSGSYCQSMSPNHNNNNNNNNESYRHLPNRLEFPPSPSCGSVLAGESSDLYCIAPGYSCASSGEDMLIEESDQERSRVTVREPDQVERVHHPRTTNTAAFVTMLRNCCGGATESISESMSTIPTTAKALQHAQQSRNQIQAHSQLQSTRRFREDFDALMKLLKRKQVGELLLAVKSRVDGPTKTPQATGSTPPTYLQCILLPYPTAREQHVTASRLFFWRDLRSGEELKRLPSCPSAGDSVYTCCNPLHWFRILCLSETDSHRSKMLRLKDADSEEDSQNDAKSTALSTWSPSISSIFKRTEQPSLFESFTTDGKDHNINANGWCQIAYWELGDRVGKMFHARTTAVNIYTDGLVDSGGDSMCLSDLSVGGTGKTEEVQKTRQKVGLGVTLSLELGDVWIYNRGHVPIFVGSPTLERVSKVLPGCCLKAFETHRAQMLSMRQQGHHQMGPIDWFSLKISFAKGWGQFYRRQDIMRCPCWLDVNFSHLR</sequence>
<evidence type="ECO:0000256" key="7">
    <source>
        <dbReference type="RuleBase" id="RU361195"/>
    </source>
</evidence>
<name>B3M2A4_DROAN</name>
<evidence type="ECO:0000256" key="8">
    <source>
        <dbReference type="SAM" id="MobiDB-lite"/>
    </source>
</evidence>
<dbReference type="GO" id="GO:0090254">
    <property type="term" value="P:cell elongation involved in imaginal disc-derived wing morphogenesis"/>
    <property type="evidence" value="ECO:0007669"/>
    <property type="project" value="EnsemblMetazoa"/>
</dbReference>
<evidence type="ECO:0000256" key="1">
    <source>
        <dbReference type="ARBA" id="ARBA00005545"/>
    </source>
</evidence>
<accession>B3M2A4</accession>
<dbReference type="PANTHER" id="PTHR13703:SF54">
    <property type="entry name" value="MOTHERS AGAINST DECAPENTAPLEGIC HOMOLOG"/>
    <property type="match status" value="1"/>
</dbReference>
<dbReference type="GO" id="GO:0007488">
    <property type="term" value="P:histoblast morphogenesis"/>
    <property type="evidence" value="ECO:0007669"/>
    <property type="project" value="EnsemblMetazoa"/>
</dbReference>
<organism evidence="11 12">
    <name type="scientific">Drosophila ananassae</name>
    <name type="common">Fruit fly</name>
    <dbReference type="NCBI Taxonomy" id="7217"/>
    <lineage>
        <taxon>Eukaryota</taxon>
        <taxon>Metazoa</taxon>
        <taxon>Ecdysozoa</taxon>
        <taxon>Arthropoda</taxon>
        <taxon>Hexapoda</taxon>
        <taxon>Insecta</taxon>
        <taxon>Pterygota</taxon>
        <taxon>Neoptera</taxon>
        <taxon>Endopterygota</taxon>
        <taxon>Diptera</taxon>
        <taxon>Brachycera</taxon>
        <taxon>Muscomorpha</taxon>
        <taxon>Ephydroidea</taxon>
        <taxon>Drosophilidae</taxon>
        <taxon>Drosophila</taxon>
        <taxon>Sophophora</taxon>
    </lineage>
</organism>
<dbReference type="FunCoup" id="B3M2A4">
    <property type="interactions" value="285"/>
</dbReference>
<dbReference type="PANTHER" id="PTHR13703">
    <property type="entry name" value="SMAD"/>
    <property type="match status" value="1"/>
</dbReference>
<dbReference type="eggNOG" id="KOG3701">
    <property type="taxonomic scope" value="Eukaryota"/>
</dbReference>
<dbReference type="InterPro" id="IPR036578">
    <property type="entry name" value="SMAD_MH1_sf"/>
</dbReference>
<dbReference type="GO" id="GO:0070700">
    <property type="term" value="F:BMP receptor binding"/>
    <property type="evidence" value="ECO:0007669"/>
    <property type="project" value="EnsemblMetazoa"/>
</dbReference>
<dbReference type="GO" id="GO:0046872">
    <property type="term" value="F:metal ion binding"/>
    <property type="evidence" value="ECO:0007669"/>
    <property type="project" value="UniProtKB-KW"/>
</dbReference>
<dbReference type="CTD" id="42059"/>
<dbReference type="GO" id="GO:0060395">
    <property type="term" value="P:SMAD protein signal transduction"/>
    <property type="evidence" value="ECO:0007669"/>
    <property type="project" value="TreeGrafter"/>
</dbReference>
<dbReference type="SUPFAM" id="SSF56366">
    <property type="entry name" value="SMAD MH1 domain"/>
    <property type="match status" value="1"/>
</dbReference>
<dbReference type="GO" id="GO:0045886">
    <property type="term" value="P:negative regulation of synaptic assembly at neuromuscular junction"/>
    <property type="evidence" value="ECO:0007669"/>
    <property type="project" value="EnsemblMetazoa"/>
</dbReference>
<dbReference type="GO" id="GO:0140416">
    <property type="term" value="F:transcription regulator inhibitor activity"/>
    <property type="evidence" value="ECO:0007669"/>
    <property type="project" value="TreeGrafter"/>
</dbReference>
<dbReference type="Pfam" id="PF03166">
    <property type="entry name" value="MH2"/>
    <property type="match status" value="1"/>
</dbReference>
<dbReference type="EMBL" id="CH902617">
    <property type="protein sequence ID" value="EDV42295.1"/>
    <property type="molecule type" value="Genomic_DNA"/>
</dbReference>
<feature type="compositionally biased region" description="Basic and acidic residues" evidence="8">
    <location>
        <begin position="1"/>
        <end position="12"/>
    </location>
</feature>
<feature type="domain" description="MH2" evidence="10">
    <location>
        <begin position="404"/>
        <end position="568"/>
    </location>
</feature>
<keyword evidence="2" id="KW-0479">Metal-binding</keyword>
<dbReference type="SMART" id="SM00524">
    <property type="entry name" value="DWB"/>
    <property type="match status" value="1"/>
</dbReference>
<feature type="compositionally biased region" description="Pro residues" evidence="8">
    <location>
        <begin position="32"/>
        <end position="43"/>
    </location>
</feature>
<dbReference type="SUPFAM" id="SSF49879">
    <property type="entry name" value="SMAD/FHA domain"/>
    <property type="match status" value="1"/>
</dbReference>
<dbReference type="Pfam" id="PF03165">
    <property type="entry name" value="MH1"/>
    <property type="match status" value="1"/>
</dbReference>
<dbReference type="GO" id="GO:0030718">
    <property type="term" value="P:germ-line stem cell population maintenance"/>
    <property type="evidence" value="ECO:0007669"/>
    <property type="project" value="EnsemblMetazoa"/>
</dbReference>
<dbReference type="SMART" id="SM00523">
    <property type="entry name" value="DWA"/>
    <property type="match status" value="1"/>
</dbReference>
<dbReference type="InterPro" id="IPR013019">
    <property type="entry name" value="MAD_homology_MH1"/>
</dbReference>
<dbReference type="GO" id="GO:0016335">
    <property type="term" value="P:morphogenesis of larval imaginal disc epithelium"/>
    <property type="evidence" value="ECO:0007669"/>
    <property type="project" value="EnsemblMetazoa"/>
</dbReference>
<dbReference type="KEGG" id="dan:6499871"/>
<evidence type="ECO:0000259" key="10">
    <source>
        <dbReference type="PROSITE" id="PS51076"/>
    </source>
</evidence>
<dbReference type="GeneID" id="6499871"/>
<keyword evidence="6 7" id="KW-0539">Nucleus</keyword>
<dbReference type="InterPro" id="IPR013790">
    <property type="entry name" value="Dwarfin"/>
</dbReference>
<evidence type="ECO:0000313" key="11">
    <source>
        <dbReference type="EMBL" id="EDV42295.1"/>
    </source>
</evidence>
<dbReference type="InParanoid" id="B3M2A4"/>
<dbReference type="Gene3D" id="2.60.200.10">
    <property type="match status" value="1"/>
</dbReference>
<dbReference type="AlphaFoldDB" id="B3M2A4"/>
<evidence type="ECO:0000256" key="6">
    <source>
        <dbReference type="ARBA" id="ARBA00023242"/>
    </source>
</evidence>
<keyword evidence="3" id="KW-0862">Zinc</keyword>
<dbReference type="InterPro" id="IPR001132">
    <property type="entry name" value="SMAD_dom_Dwarfin-type"/>
</dbReference>
<dbReference type="Proteomes" id="UP000007801">
    <property type="component" value="Unassembled WGS sequence"/>
</dbReference>
<dbReference type="OMA" id="RDSVYIC"/>
<keyword evidence="12" id="KW-1185">Reference proteome</keyword>
<evidence type="ECO:0000256" key="4">
    <source>
        <dbReference type="ARBA" id="ARBA00023015"/>
    </source>
</evidence>
<dbReference type="PROSITE" id="PS51075">
    <property type="entry name" value="MH1"/>
    <property type="match status" value="1"/>
</dbReference>
<dbReference type="GO" id="GO:0006357">
    <property type="term" value="P:regulation of transcription by RNA polymerase II"/>
    <property type="evidence" value="ECO:0007669"/>
    <property type="project" value="TreeGrafter"/>
</dbReference>
<evidence type="ECO:0000256" key="5">
    <source>
        <dbReference type="ARBA" id="ARBA00023163"/>
    </source>
</evidence>
<dbReference type="Gene3D" id="3.90.520.10">
    <property type="entry name" value="SMAD MH1 domain"/>
    <property type="match status" value="1"/>
</dbReference>
<dbReference type="HOGENOM" id="CLU_536675_0_0_1"/>
<dbReference type="GO" id="GO:0036335">
    <property type="term" value="P:intestinal stem cell homeostasis"/>
    <property type="evidence" value="ECO:0007669"/>
    <property type="project" value="EnsemblMetazoa"/>
</dbReference>
<evidence type="ECO:0000256" key="3">
    <source>
        <dbReference type="ARBA" id="ARBA00022833"/>
    </source>
</evidence>
<dbReference type="GO" id="GO:0007448">
    <property type="term" value="P:anterior/posterior pattern specification, imaginal disc"/>
    <property type="evidence" value="ECO:0007669"/>
    <property type="project" value="EnsemblMetazoa"/>
</dbReference>
<dbReference type="OrthoDB" id="5946219at2759"/>
<dbReference type="GO" id="GO:0016477">
    <property type="term" value="P:cell migration"/>
    <property type="evidence" value="ECO:0007669"/>
    <property type="project" value="EnsemblMetazoa"/>
</dbReference>
<dbReference type="STRING" id="7217.B3M2A4"/>
<dbReference type="GO" id="GO:0071144">
    <property type="term" value="C:heteromeric SMAD protein complex"/>
    <property type="evidence" value="ECO:0007669"/>
    <property type="project" value="TreeGrafter"/>
</dbReference>
<dbReference type="PROSITE" id="PS51076">
    <property type="entry name" value="MH2"/>
    <property type="match status" value="1"/>
</dbReference>
<comment type="subcellular location">
    <subcellularLocation>
        <location evidence="7">Cytoplasm</location>
    </subcellularLocation>
    <subcellularLocation>
        <location evidence="7">Nucleus</location>
    </subcellularLocation>
</comment>
<comment type="similarity">
    <text evidence="1 7">Belongs to the dwarfin/SMAD family.</text>
</comment>
<dbReference type="InterPro" id="IPR003619">
    <property type="entry name" value="MAD_homology1_Dwarfin-type"/>
</dbReference>
<evidence type="ECO:0000313" key="12">
    <source>
        <dbReference type="Proteomes" id="UP000007801"/>
    </source>
</evidence>
<feature type="domain" description="MH1" evidence="9">
    <location>
        <begin position="207"/>
        <end position="339"/>
    </location>
</feature>